<dbReference type="RefSeq" id="WP_237443582.1">
    <property type="nucleotide sequence ID" value="NZ_CAKLPX010000001.1"/>
</dbReference>
<comment type="similarity">
    <text evidence="2 7 8">Belongs to the GPI family.</text>
</comment>
<dbReference type="InterPro" id="IPR001672">
    <property type="entry name" value="G6P_Isomerase"/>
</dbReference>
<dbReference type="NCBIfam" id="NF001211">
    <property type="entry name" value="PRK00179.1"/>
    <property type="match status" value="1"/>
</dbReference>
<evidence type="ECO:0000256" key="1">
    <source>
        <dbReference type="ARBA" id="ARBA00004926"/>
    </source>
</evidence>
<dbReference type="PROSITE" id="PS51463">
    <property type="entry name" value="P_GLUCOSE_ISOMERASE_3"/>
    <property type="match status" value="1"/>
</dbReference>
<evidence type="ECO:0000256" key="7">
    <source>
        <dbReference type="HAMAP-Rule" id="MF_00473"/>
    </source>
</evidence>
<keyword evidence="7" id="KW-0963">Cytoplasm</keyword>
<dbReference type="HAMAP" id="MF_00473">
    <property type="entry name" value="G6P_isomerase"/>
    <property type="match status" value="1"/>
</dbReference>
<dbReference type="Pfam" id="PF00342">
    <property type="entry name" value="PGI"/>
    <property type="match status" value="1"/>
</dbReference>
<dbReference type="CDD" id="cd05015">
    <property type="entry name" value="SIS_PGI_1"/>
    <property type="match status" value="1"/>
</dbReference>
<organism evidence="9 10">
    <name type="scientific">Sinobacterium norvegicum</name>
    <dbReference type="NCBI Taxonomy" id="1641715"/>
    <lineage>
        <taxon>Bacteria</taxon>
        <taxon>Pseudomonadati</taxon>
        <taxon>Pseudomonadota</taxon>
        <taxon>Gammaproteobacteria</taxon>
        <taxon>Cellvibrionales</taxon>
        <taxon>Spongiibacteraceae</taxon>
        <taxon>Sinobacterium</taxon>
    </lineage>
</organism>
<keyword evidence="4 7" id="KW-0324">Glycolysis</keyword>
<evidence type="ECO:0000256" key="4">
    <source>
        <dbReference type="ARBA" id="ARBA00023152"/>
    </source>
</evidence>
<keyword evidence="10" id="KW-1185">Reference proteome</keyword>
<comment type="catalytic activity">
    <reaction evidence="6 7 8">
        <text>alpha-D-glucose 6-phosphate = beta-D-fructose 6-phosphate</text>
        <dbReference type="Rhea" id="RHEA:11816"/>
        <dbReference type="ChEBI" id="CHEBI:57634"/>
        <dbReference type="ChEBI" id="CHEBI:58225"/>
        <dbReference type="EC" id="5.3.1.9"/>
    </reaction>
</comment>
<reference evidence="9" key="1">
    <citation type="submission" date="2021-12" db="EMBL/GenBank/DDBJ databases">
        <authorList>
            <person name="Rodrigo-Torres L."/>
            <person name="Arahal R. D."/>
            <person name="Lucena T."/>
        </authorList>
    </citation>
    <scope>NUCLEOTIDE SEQUENCE</scope>
    <source>
        <strain evidence="9">CECT 8267</strain>
    </source>
</reference>
<feature type="active site" evidence="7">
    <location>
        <position position="384"/>
    </location>
</feature>
<evidence type="ECO:0000313" key="10">
    <source>
        <dbReference type="Proteomes" id="UP000838100"/>
    </source>
</evidence>
<evidence type="ECO:0000256" key="8">
    <source>
        <dbReference type="RuleBase" id="RU000612"/>
    </source>
</evidence>
<keyword evidence="3 7" id="KW-0312">Gluconeogenesis</keyword>
<comment type="caution">
    <text evidence="9">The sequence shown here is derived from an EMBL/GenBank/DDBJ whole genome shotgun (WGS) entry which is preliminary data.</text>
</comment>
<dbReference type="InterPro" id="IPR035476">
    <property type="entry name" value="SIS_PGI_1"/>
</dbReference>
<dbReference type="PROSITE" id="PS00174">
    <property type="entry name" value="P_GLUCOSE_ISOMERASE_2"/>
    <property type="match status" value="1"/>
</dbReference>
<feature type="active site" evidence="7">
    <location>
        <position position="512"/>
    </location>
</feature>
<dbReference type="InterPro" id="IPR018189">
    <property type="entry name" value="Phosphoglucose_isomerase_CS"/>
</dbReference>
<comment type="function">
    <text evidence="7">Catalyzes the reversible isomerization of glucose-6-phosphate to fructose-6-phosphate.</text>
</comment>
<dbReference type="PANTHER" id="PTHR11469">
    <property type="entry name" value="GLUCOSE-6-PHOSPHATE ISOMERASE"/>
    <property type="match status" value="1"/>
</dbReference>
<accession>A0ABM9ACJ8</accession>
<gene>
    <name evidence="9" type="primary">pgi_1</name>
    <name evidence="7" type="synonym">pgi</name>
    <name evidence="9" type="ORF">SIN8267_01018</name>
</gene>
<dbReference type="PROSITE" id="PS00765">
    <property type="entry name" value="P_GLUCOSE_ISOMERASE_1"/>
    <property type="match status" value="1"/>
</dbReference>
<dbReference type="SUPFAM" id="SSF53697">
    <property type="entry name" value="SIS domain"/>
    <property type="match status" value="1"/>
</dbReference>
<sequence length="552" mass="61736">MTSPTQLPSWKALEKQAQKASDVSISSLFEDDKQRFEKYAIELPYMMVDYSKNRIDEDVKALLIKLAEESDLVKWRSRFFNAEPINKTEQRPVLHMALRGSVDESLNIDDENVSELVNTELAAVKNFVRQVRSGEWRGYTGKWITDVVTLGVGGSNLGPQMVSEALRGYSDNRLNVHYVSNADGVQINNVLTTLNPHTTLFIVSSKTFTTAETMRNANTAKRWLEQSGASQGDIKNHFVAVTANLQKATEFGIGADNIFSMWDWVGGRFSLWSSIGLPIALELGFEVFAQLLEGANMMDKHFISQPFEKNAPVMLALVGIWNSTFLGRGSHAILPYDQSLHMLPAYLQQAEMESNGKSVRWSGAKVDYSTCPILWGQLGINGQHAFYQLLHQGTQVVPADFIGSVESVDPVDGHHDLLMANFFAQTQALMQGVDEEQVAAQLRAGGTDESRISELVTHKVHQGNRPSNTILLDKITPQSVGALIAMYEHKIFVQGIIWQVCSFDQWGVELGKMLAKGIEQELHNNTENKQHDSSTKNLIDRYKTVKSRSRKK</sequence>
<dbReference type="EC" id="5.3.1.9" evidence="7"/>
<dbReference type="Gene3D" id="3.40.50.10490">
    <property type="entry name" value="Glucose-6-phosphate isomerase like protein, domain 1"/>
    <property type="match status" value="2"/>
</dbReference>
<comment type="pathway">
    <text evidence="7">Carbohydrate biosynthesis; gluconeogenesis.</text>
</comment>
<evidence type="ECO:0000256" key="6">
    <source>
        <dbReference type="ARBA" id="ARBA00029321"/>
    </source>
</evidence>
<name>A0ABM9ACJ8_9GAMM</name>
<dbReference type="GO" id="GO:0004347">
    <property type="term" value="F:glucose-6-phosphate isomerase activity"/>
    <property type="evidence" value="ECO:0007669"/>
    <property type="project" value="UniProtKB-EC"/>
</dbReference>
<proteinExistence type="inferred from homology"/>
<dbReference type="EMBL" id="CAKLPX010000001">
    <property type="protein sequence ID" value="CAH0990917.1"/>
    <property type="molecule type" value="Genomic_DNA"/>
</dbReference>
<dbReference type="PANTHER" id="PTHR11469:SF1">
    <property type="entry name" value="GLUCOSE-6-PHOSPHATE ISOMERASE"/>
    <property type="match status" value="1"/>
</dbReference>
<feature type="active site" description="Proton donor" evidence="7">
    <location>
        <position position="353"/>
    </location>
</feature>
<keyword evidence="5 7" id="KW-0413">Isomerase</keyword>
<protein>
    <recommendedName>
        <fullName evidence="7">Glucose-6-phosphate isomerase</fullName>
        <shortName evidence="7">GPI</shortName>
        <ecNumber evidence="7">5.3.1.9</ecNumber>
    </recommendedName>
    <alternativeName>
        <fullName evidence="7">Phosphoglucose isomerase</fullName>
        <shortName evidence="7">PGI</shortName>
    </alternativeName>
    <alternativeName>
        <fullName evidence="7">Phosphohexose isomerase</fullName>
        <shortName evidence="7">PHI</shortName>
    </alternativeName>
</protein>
<dbReference type="PRINTS" id="PR00662">
    <property type="entry name" value="G6PISOMERASE"/>
</dbReference>
<dbReference type="CDD" id="cd05016">
    <property type="entry name" value="SIS_PGI_2"/>
    <property type="match status" value="1"/>
</dbReference>
<dbReference type="Proteomes" id="UP000838100">
    <property type="component" value="Unassembled WGS sequence"/>
</dbReference>
<evidence type="ECO:0000313" key="9">
    <source>
        <dbReference type="EMBL" id="CAH0990917.1"/>
    </source>
</evidence>
<dbReference type="InterPro" id="IPR023096">
    <property type="entry name" value="G6P_Isomerase_C"/>
</dbReference>
<dbReference type="InterPro" id="IPR035482">
    <property type="entry name" value="SIS_PGI_2"/>
</dbReference>
<comment type="subcellular location">
    <subcellularLocation>
        <location evidence="7">Cytoplasm</location>
    </subcellularLocation>
</comment>
<comment type="pathway">
    <text evidence="1 7 8">Carbohydrate degradation; glycolysis; D-glyceraldehyde 3-phosphate and glycerone phosphate from D-glucose: step 2/4.</text>
</comment>
<dbReference type="InterPro" id="IPR046348">
    <property type="entry name" value="SIS_dom_sf"/>
</dbReference>
<evidence type="ECO:0000256" key="2">
    <source>
        <dbReference type="ARBA" id="ARBA00006604"/>
    </source>
</evidence>
<evidence type="ECO:0000256" key="5">
    <source>
        <dbReference type="ARBA" id="ARBA00023235"/>
    </source>
</evidence>
<dbReference type="Gene3D" id="1.10.1390.10">
    <property type="match status" value="1"/>
</dbReference>
<evidence type="ECO:0000256" key="3">
    <source>
        <dbReference type="ARBA" id="ARBA00022432"/>
    </source>
</evidence>